<evidence type="ECO:0000313" key="3">
    <source>
        <dbReference type="Proteomes" id="UP000807025"/>
    </source>
</evidence>
<name>A0A9P6A483_PLEER</name>
<dbReference type="EMBL" id="MU154548">
    <property type="protein sequence ID" value="KAF9496921.1"/>
    <property type="molecule type" value="Genomic_DNA"/>
</dbReference>
<sequence length="104" mass="11539">MERCASKGTGRGCSNRAASTAAEKLREWWRAIMIGGLDGHVPLGKFLFQDHFIEQHSQDVLCNMALTCLMTSEALSSFILPSTPSQKHAPLHCRRPGSTRVRSR</sequence>
<evidence type="ECO:0000313" key="2">
    <source>
        <dbReference type="EMBL" id="KAF9496921.1"/>
    </source>
</evidence>
<gene>
    <name evidence="2" type="ORF">BDN71DRAFT_674895</name>
</gene>
<accession>A0A9P6A483</accession>
<dbReference type="AlphaFoldDB" id="A0A9P6A483"/>
<evidence type="ECO:0000256" key="1">
    <source>
        <dbReference type="SAM" id="MobiDB-lite"/>
    </source>
</evidence>
<feature type="compositionally biased region" description="Basic residues" evidence="1">
    <location>
        <begin position="89"/>
        <end position="104"/>
    </location>
</feature>
<reference evidence="2" key="1">
    <citation type="submission" date="2020-11" db="EMBL/GenBank/DDBJ databases">
        <authorList>
            <consortium name="DOE Joint Genome Institute"/>
            <person name="Ahrendt S."/>
            <person name="Riley R."/>
            <person name="Andreopoulos W."/>
            <person name="Labutti K."/>
            <person name="Pangilinan J."/>
            <person name="Ruiz-Duenas F.J."/>
            <person name="Barrasa J.M."/>
            <person name="Sanchez-Garcia M."/>
            <person name="Camarero S."/>
            <person name="Miyauchi S."/>
            <person name="Serrano A."/>
            <person name="Linde D."/>
            <person name="Babiker R."/>
            <person name="Drula E."/>
            <person name="Ayuso-Fernandez I."/>
            <person name="Pacheco R."/>
            <person name="Padilla G."/>
            <person name="Ferreira P."/>
            <person name="Barriuso J."/>
            <person name="Kellner H."/>
            <person name="Castanera R."/>
            <person name="Alfaro M."/>
            <person name="Ramirez L."/>
            <person name="Pisabarro A.G."/>
            <person name="Kuo A."/>
            <person name="Tritt A."/>
            <person name="Lipzen A."/>
            <person name="He G."/>
            <person name="Yan M."/>
            <person name="Ng V."/>
            <person name="Cullen D."/>
            <person name="Martin F."/>
            <person name="Rosso M.-N."/>
            <person name="Henrissat B."/>
            <person name="Hibbett D."/>
            <person name="Martinez A.T."/>
            <person name="Grigoriev I.V."/>
        </authorList>
    </citation>
    <scope>NUCLEOTIDE SEQUENCE</scope>
    <source>
        <strain evidence="2">ATCC 90797</strain>
    </source>
</reference>
<protein>
    <submittedName>
        <fullName evidence="2">Uncharacterized protein</fullName>
    </submittedName>
</protein>
<keyword evidence="3" id="KW-1185">Reference proteome</keyword>
<comment type="caution">
    <text evidence="2">The sequence shown here is derived from an EMBL/GenBank/DDBJ whole genome shotgun (WGS) entry which is preliminary data.</text>
</comment>
<feature type="region of interest" description="Disordered" evidence="1">
    <location>
        <begin position="83"/>
        <end position="104"/>
    </location>
</feature>
<organism evidence="2 3">
    <name type="scientific">Pleurotus eryngii</name>
    <name type="common">Boletus of the steppes</name>
    <dbReference type="NCBI Taxonomy" id="5323"/>
    <lineage>
        <taxon>Eukaryota</taxon>
        <taxon>Fungi</taxon>
        <taxon>Dikarya</taxon>
        <taxon>Basidiomycota</taxon>
        <taxon>Agaricomycotina</taxon>
        <taxon>Agaricomycetes</taxon>
        <taxon>Agaricomycetidae</taxon>
        <taxon>Agaricales</taxon>
        <taxon>Pleurotineae</taxon>
        <taxon>Pleurotaceae</taxon>
        <taxon>Pleurotus</taxon>
    </lineage>
</organism>
<proteinExistence type="predicted"/>
<dbReference type="Proteomes" id="UP000807025">
    <property type="component" value="Unassembled WGS sequence"/>
</dbReference>